<gene>
    <name evidence="1" type="ORF">OXU80_18470</name>
</gene>
<dbReference type="Proteomes" id="UP001163223">
    <property type="component" value="Chromosome"/>
</dbReference>
<name>A0ACD4NJF6_9HYPH</name>
<organism evidence="1 2">
    <name type="scientific">Antarcticirhabdus aurantiaca</name>
    <dbReference type="NCBI Taxonomy" id="2606717"/>
    <lineage>
        <taxon>Bacteria</taxon>
        <taxon>Pseudomonadati</taxon>
        <taxon>Pseudomonadota</taxon>
        <taxon>Alphaproteobacteria</taxon>
        <taxon>Hyphomicrobiales</taxon>
        <taxon>Aurantimonadaceae</taxon>
        <taxon>Antarcticirhabdus</taxon>
    </lineage>
</organism>
<dbReference type="EMBL" id="CP113520">
    <property type="protein sequence ID" value="WAJ26836.1"/>
    <property type="molecule type" value="Genomic_DNA"/>
</dbReference>
<evidence type="ECO:0000313" key="2">
    <source>
        <dbReference type="Proteomes" id="UP001163223"/>
    </source>
</evidence>
<protein>
    <submittedName>
        <fullName evidence="1">Uncharacterized protein</fullName>
    </submittedName>
</protein>
<proteinExistence type="predicted"/>
<keyword evidence="2" id="KW-1185">Reference proteome</keyword>
<accession>A0ACD4NJF6</accession>
<evidence type="ECO:0000313" key="1">
    <source>
        <dbReference type="EMBL" id="WAJ26836.1"/>
    </source>
</evidence>
<sequence length="482" mass="47613">MVEQLVRTEVVTETSGRPGKPGVSVVAVAAVQASDGTVTLTFTMSDGETHVVTFRAGEGGTLPDELQLAGQALGRALASAALSASLDLSGRAAASAIAAAPVLAELALAGTAAGKAVTTASLAASLALSGAATGRASTQAQASPVLELSGSTVGRAQASGIVTIGDELTLGGAAVGRGSATAAALLELTVAGTAAVRAGASGALAAALDVSGTASGRASAVGALAASIALAGSATGLGRATGAATLTAPAAFNVLALGPSMWIDASDAASLSLVDGKVQQASDKSGNARHAMQATAANQPSYLASHTVANNKPAFFNTSATGRLENDAGITVPIEEIYIVAAFATGAEAVFNTSSVGWGDGYAALFSGYGSNGMPRQMGLVNTGDFISSNAFAMGGFRNRETTVRGIGGTGVPSMLPLPLSVLRFQRQASAPLDSRRCLMAQGAQRAWNGPYCEAVAFPAALSDADRGRLIEHLIAKWAIVA</sequence>
<reference evidence="1" key="1">
    <citation type="submission" date="2022-11" db="EMBL/GenBank/DDBJ databases">
        <title>beta-Carotene-producing bacterium, Jeongeuplla avenae sp. nov., alleviates the salt stress of Arabidopsis seedlings.</title>
        <authorList>
            <person name="Jiang L."/>
            <person name="Lee J."/>
        </authorList>
    </citation>
    <scope>NUCLEOTIDE SEQUENCE</scope>
    <source>
        <strain evidence="1">DY_R2A_6</strain>
    </source>
</reference>